<feature type="domain" description="Activator of Hsp90 ATPase homologue 1/2-like C-terminal" evidence="2">
    <location>
        <begin position="13"/>
        <end position="130"/>
    </location>
</feature>
<dbReference type="RefSeq" id="WP_097805935.1">
    <property type="nucleotide sequence ID" value="NZ_FXYH01000014.1"/>
</dbReference>
<evidence type="ECO:0000256" key="1">
    <source>
        <dbReference type="ARBA" id="ARBA00006817"/>
    </source>
</evidence>
<dbReference type="Proteomes" id="UP000220836">
    <property type="component" value="Unassembled WGS sequence"/>
</dbReference>
<evidence type="ECO:0000313" key="4">
    <source>
        <dbReference type="Proteomes" id="UP000220836"/>
    </source>
</evidence>
<dbReference type="InterPro" id="IPR013538">
    <property type="entry name" value="ASHA1/2-like_C"/>
</dbReference>
<evidence type="ECO:0000313" key="3">
    <source>
        <dbReference type="EMBL" id="SMX47107.1"/>
    </source>
</evidence>
<proteinExistence type="inferred from homology"/>
<gene>
    <name evidence="3" type="ORF">PEV8663_03476</name>
</gene>
<dbReference type="AlphaFoldDB" id="A0A238KWM2"/>
<dbReference type="CDD" id="cd07814">
    <property type="entry name" value="SRPBCC_CalC_Aha1-like"/>
    <property type="match status" value="1"/>
</dbReference>
<dbReference type="OrthoDB" id="9803476at2"/>
<organism evidence="3 4">
    <name type="scientific">Pelagimonas varians</name>
    <dbReference type="NCBI Taxonomy" id="696760"/>
    <lineage>
        <taxon>Bacteria</taxon>
        <taxon>Pseudomonadati</taxon>
        <taxon>Pseudomonadota</taxon>
        <taxon>Alphaproteobacteria</taxon>
        <taxon>Rhodobacterales</taxon>
        <taxon>Roseobacteraceae</taxon>
        <taxon>Pelagimonas</taxon>
    </lineage>
</organism>
<dbReference type="InterPro" id="IPR023393">
    <property type="entry name" value="START-like_dom_sf"/>
</dbReference>
<dbReference type="SUPFAM" id="SSF55961">
    <property type="entry name" value="Bet v1-like"/>
    <property type="match status" value="2"/>
</dbReference>
<sequence>MTLTIQKSVFLPASPETVWAHLTRADLLGKWFHPAKEDMREGHPYTLLSAKDGDNMCWGMVEKATPTQHMRWSFTVAPMNGMMSTVDWRLAPAPGGTQLTLEHSGLPEGGEGYGLVLALDKGWHGFVGNLHAMGDDYTATIHTPASAESAKTAIFNQMQDWWSTRVEKTDGGATLRFGNSHATFVFSERDGTYVWTCTDANMIAEGLSDTTEWIGTSLVWQILPEGAGARITLSHIGLSPTLECHDVCTRGWQHFFETSLLAHLSGETASPESREPLSV</sequence>
<protein>
    <recommendedName>
        <fullName evidence="2">Activator of Hsp90 ATPase homologue 1/2-like C-terminal domain-containing protein</fullName>
    </recommendedName>
</protein>
<dbReference type="Gene3D" id="3.30.530.20">
    <property type="match status" value="2"/>
</dbReference>
<dbReference type="Pfam" id="PF08327">
    <property type="entry name" value="AHSA1"/>
    <property type="match status" value="1"/>
</dbReference>
<comment type="similarity">
    <text evidence="1">Belongs to the AHA1 family.</text>
</comment>
<keyword evidence="4" id="KW-1185">Reference proteome</keyword>
<accession>A0A238KWM2</accession>
<name>A0A238KWM2_9RHOB</name>
<dbReference type="EMBL" id="FXYH01000014">
    <property type="protein sequence ID" value="SMX47107.1"/>
    <property type="molecule type" value="Genomic_DNA"/>
</dbReference>
<evidence type="ECO:0000259" key="2">
    <source>
        <dbReference type="Pfam" id="PF08327"/>
    </source>
</evidence>
<reference evidence="3 4" key="1">
    <citation type="submission" date="2017-05" db="EMBL/GenBank/DDBJ databases">
        <authorList>
            <person name="Song R."/>
            <person name="Chenine A.L."/>
            <person name="Ruprecht R.M."/>
        </authorList>
    </citation>
    <scope>NUCLEOTIDE SEQUENCE [LARGE SCALE GENOMIC DNA]</scope>
    <source>
        <strain evidence="3 4">CECT 8663</strain>
    </source>
</reference>